<evidence type="ECO:0008006" key="5">
    <source>
        <dbReference type="Google" id="ProtNLM"/>
    </source>
</evidence>
<sequence>MALSIRFIVAAILGATFLRTALAGLTPEVAKRQFDDPDGTLTGGLTVTIPQTDSQPTATTSAGSTTTTTQTPINSNGGPGEIPPDVPSQCQSTCQSLQSSINLDGSCATDPLPCICTDDVASDFRLCFNCLLQNGVDQSQVRGSFDDYKQDCQSAGHNANFGELDSGSGGGSSGNSSTTSSGGNPGGSSSLVIPLGPMAFITLVAGFMSA</sequence>
<reference evidence="3 4" key="1">
    <citation type="journal article" date="2019" name="Nat. Ecol. Evol.">
        <title>Megaphylogeny resolves global patterns of mushroom evolution.</title>
        <authorList>
            <person name="Varga T."/>
            <person name="Krizsan K."/>
            <person name="Foldi C."/>
            <person name="Dima B."/>
            <person name="Sanchez-Garcia M."/>
            <person name="Sanchez-Ramirez S."/>
            <person name="Szollosi G.J."/>
            <person name="Szarkandi J.G."/>
            <person name="Papp V."/>
            <person name="Albert L."/>
            <person name="Andreopoulos W."/>
            <person name="Angelini C."/>
            <person name="Antonin V."/>
            <person name="Barry K.W."/>
            <person name="Bougher N.L."/>
            <person name="Buchanan P."/>
            <person name="Buyck B."/>
            <person name="Bense V."/>
            <person name="Catcheside P."/>
            <person name="Chovatia M."/>
            <person name="Cooper J."/>
            <person name="Damon W."/>
            <person name="Desjardin D."/>
            <person name="Finy P."/>
            <person name="Geml J."/>
            <person name="Haridas S."/>
            <person name="Hughes K."/>
            <person name="Justo A."/>
            <person name="Karasinski D."/>
            <person name="Kautmanova I."/>
            <person name="Kiss B."/>
            <person name="Kocsube S."/>
            <person name="Kotiranta H."/>
            <person name="LaButti K.M."/>
            <person name="Lechner B.E."/>
            <person name="Liimatainen K."/>
            <person name="Lipzen A."/>
            <person name="Lukacs Z."/>
            <person name="Mihaltcheva S."/>
            <person name="Morgado L.N."/>
            <person name="Niskanen T."/>
            <person name="Noordeloos M.E."/>
            <person name="Ohm R.A."/>
            <person name="Ortiz-Santana B."/>
            <person name="Ovrebo C."/>
            <person name="Racz N."/>
            <person name="Riley R."/>
            <person name="Savchenko A."/>
            <person name="Shiryaev A."/>
            <person name="Soop K."/>
            <person name="Spirin V."/>
            <person name="Szebenyi C."/>
            <person name="Tomsovsky M."/>
            <person name="Tulloss R.E."/>
            <person name="Uehling J."/>
            <person name="Grigoriev I.V."/>
            <person name="Vagvolgyi C."/>
            <person name="Papp T."/>
            <person name="Martin F.M."/>
            <person name="Miettinen O."/>
            <person name="Hibbett D.S."/>
            <person name="Nagy L.G."/>
        </authorList>
    </citation>
    <scope>NUCLEOTIDE SEQUENCE [LARGE SCALE GENOMIC DNA]</scope>
    <source>
        <strain evidence="3 4">CBS 962.96</strain>
    </source>
</reference>
<protein>
    <recommendedName>
        <fullName evidence="5">Extracellular membrane protein CFEM domain-containing protein</fullName>
    </recommendedName>
</protein>
<feature type="compositionally biased region" description="Polar residues" evidence="1">
    <location>
        <begin position="43"/>
        <end position="54"/>
    </location>
</feature>
<evidence type="ECO:0000313" key="4">
    <source>
        <dbReference type="Proteomes" id="UP000297245"/>
    </source>
</evidence>
<evidence type="ECO:0000313" key="3">
    <source>
        <dbReference type="EMBL" id="THU76381.1"/>
    </source>
</evidence>
<evidence type="ECO:0000256" key="1">
    <source>
        <dbReference type="SAM" id="MobiDB-lite"/>
    </source>
</evidence>
<name>A0A4S8KLP9_DENBC</name>
<keyword evidence="4" id="KW-1185">Reference proteome</keyword>
<feature type="compositionally biased region" description="Low complexity" evidence="1">
    <location>
        <begin position="55"/>
        <end position="72"/>
    </location>
</feature>
<feature type="region of interest" description="Disordered" evidence="1">
    <location>
        <begin position="35"/>
        <end position="89"/>
    </location>
</feature>
<dbReference type="EMBL" id="ML180950">
    <property type="protein sequence ID" value="THU76381.1"/>
    <property type="molecule type" value="Genomic_DNA"/>
</dbReference>
<feature type="signal peptide" evidence="2">
    <location>
        <begin position="1"/>
        <end position="23"/>
    </location>
</feature>
<gene>
    <name evidence="3" type="ORF">K435DRAFT_879288</name>
</gene>
<dbReference type="Proteomes" id="UP000297245">
    <property type="component" value="Unassembled WGS sequence"/>
</dbReference>
<dbReference type="AlphaFoldDB" id="A0A4S8KLP9"/>
<feature type="compositionally biased region" description="Low complexity" evidence="1">
    <location>
        <begin position="174"/>
        <end position="188"/>
    </location>
</feature>
<feature type="chain" id="PRO_5020778987" description="Extracellular membrane protein CFEM domain-containing protein" evidence="2">
    <location>
        <begin position="24"/>
        <end position="210"/>
    </location>
</feature>
<accession>A0A4S8KLP9</accession>
<keyword evidence="2" id="KW-0732">Signal</keyword>
<organism evidence="3 4">
    <name type="scientific">Dendrothele bispora (strain CBS 962.96)</name>
    <dbReference type="NCBI Taxonomy" id="1314807"/>
    <lineage>
        <taxon>Eukaryota</taxon>
        <taxon>Fungi</taxon>
        <taxon>Dikarya</taxon>
        <taxon>Basidiomycota</taxon>
        <taxon>Agaricomycotina</taxon>
        <taxon>Agaricomycetes</taxon>
        <taxon>Agaricomycetidae</taxon>
        <taxon>Agaricales</taxon>
        <taxon>Agaricales incertae sedis</taxon>
        <taxon>Dendrothele</taxon>
    </lineage>
</organism>
<evidence type="ECO:0000256" key="2">
    <source>
        <dbReference type="SAM" id="SignalP"/>
    </source>
</evidence>
<proteinExistence type="predicted"/>
<feature type="region of interest" description="Disordered" evidence="1">
    <location>
        <begin position="159"/>
        <end position="188"/>
    </location>
</feature>